<keyword evidence="3" id="KW-1185">Reference proteome</keyword>
<evidence type="ECO:0000313" key="2">
    <source>
        <dbReference type="EMBL" id="KAE8717021.1"/>
    </source>
</evidence>
<comment type="caution">
    <text evidence="2">The sequence shown here is derived from an EMBL/GenBank/DDBJ whole genome shotgun (WGS) entry which is preliminary data.</text>
</comment>
<name>A0A6A3BMD2_HIBSY</name>
<gene>
    <name evidence="2" type="ORF">F3Y22_tig00110065pilonHSYRG00122</name>
</gene>
<feature type="compositionally biased region" description="Polar residues" evidence="1">
    <location>
        <begin position="60"/>
        <end position="72"/>
    </location>
</feature>
<feature type="compositionally biased region" description="Basic and acidic residues" evidence="1">
    <location>
        <begin position="430"/>
        <end position="448"/>
    </location>
</feature>
<feature type="region of interest" description="Disordered" evidence="1">
    <location>
        <begin position="429"/>
        <end position="458"/>
    </location>
</feature>
<dbReference type="EMBL" id="VEPZ02000834">
    <property type="protein sequence ID" value="KAE8717021.1"/>
    <property type="molecule type" value="Genomic_DNA"/>
</dbReference>
<proteinExistence type="predicted"/>
<feature type="region of interest" description="Disordered" evidence="1">
    <location>
        <begin position="41"/>
        <end position="72"/>
    </location>
</feature>
<dbReference type="AlphaFoldDB" id="A0A6A3BMD2"/>
<protein>
    <submittedName>
        <fullName evidence="2">Uncharacterized protein</fullName>
    </submittedName>
</protein>
<feature type="compositionally biased region" description="Basic and acidic residues" evidence="1">
    <location>
        <begin position="41"/>
        <end position="59"/>
    </location>
</feature>
<dbReference type="PANTHER" id="PTHR32108">
    <property type="entry name" value="DNA-DIRECTED RNA POLYMERASE SUBUNIT ALPHA"/>
    <property type="match status" value="1"/>
</dbReference>
<dbReference type="PANTHER" id="PTHR32108:SF9">
    <property type="entry name" value="REVERSE TRANSCRIPTASE RNASE H-LIKE DOMAIN-CONTAINING PROTEIN"/>
    <property type="match status" value="1"/>
</dbReference>
<evidence type="ECO:0000256" key="1">
    <source>
        <dbReference type="SAM" id="MobiDB-lite"/>
    </source>
</evidence>
<reference evidence="2" key="1">
    <citation type="submission" date="2019-09" db="EMBL/GenBank/DDBJ databases">
        <title>Draft genome information of white flower Hibiscus syriacus.</title>
        <authorList>
            <person name="Kim Y.-M."/>
        </authorList>
    </citation>
    <scope>NUCLEOTIDE SEQUENCE [LARGE SCALE GENOMIC DNA]</scope>
    <source>
        <strain evidence="2">YM2019G1</strain>
    </source>
</reference>
<sequence length="458" mass="52466">MHPEGTPRIDESYAPKDRMPTEEQKEIREIREQMTKMMDRISVLDKEKETPTQKERELNEPNSTMSDTQGTSDLNQFEKLQTIIIRIHKSSGDTEEMMTTVKASRDEKKSCNLKSSKFSLLPTSKTQVQSKTKGGSHVDAIPISYKELYEKLFEAREVAPYYIKPFQPPYPNWYDINVHCEYHAGAQGHTIENCLAFKRRVQSLLDHGTLQFMVNDRPSLVTKGPARLIPKVFKGLCQGMWKSNKSTKIGYDPRNATEIKLKQSKEEVQKPLKKAKKGKNKVIPLIPIPIPYSDLLPFLFESGLVTLIPPRAYYWRPDWQEAQIIAPYRAKPLLLPYPSWYNEKVFCDYHAGARGHSIENCDFLRISKAVGNIKSLVNTTPIIAARCIQNQNKTVITKESCSEYKPNFHSKKKMIESVQEEGEICASESLSKEVDTKNDQEMRGKWDKNSGPIAHPTL</sequence>
<feature type="region of interest" description="Disordered" evidence="1">
    <location>
        <begin position="1"/>
        <end position="25"/>
    </location>
</feature>
<organism evidence="2 3">
    <name type="scientific">Hibiscus syriacus</name>
    <name type="common">Rose of Sharon</name>
    <dbReference type="NCBI Taxonomy" id="106335"/>
    <lineage>
        <taxon>Eukaryota</taxon>
        <taxon>Viridiplantae</taxon>
        <taxon>Streptophyta</taxon>
        <taxon>Embryophyta</taxon>
        <taxon>Tracheophyta</taxon>
        <taxon>Spermatophyta</taxon>
        <taxon>Magnoliopsida</taxon>
        <taxon>eudicotyledons</taxon>
        <taxon>Gunneridae</taxon>
        <taxon>Pentapetalae</taxon>
        <taxon>rosids</taxon>
        <taxon>malvids</taxon>
        <taxon>Malvales</taxon>
        <taxon>Malvaceae</taxon>
        <taxon>Malvoideae</taxon>
        <taxon>Hibiscus</taxon>
    </lineage>
</organism>
<evidence type="ECO:0000313" key="3">
    <source>
        <dbReference type="Proteomes" id="UP000436088"/>
    </source>
</evidence>
<dbReference type="Proteomes" id="UP000436088">
    <property type="component" value="Unassembled WGS sequence"/>
</dbReference>
<accession>A0A6A3BMD2</accession>